<dbReference type="Gene3D" id="1.10.10.1940">
    <property type="match status" value="1"/>
</dbReference>
<dbReference type="PROSITE" id="PS51670">
    <property type="entry name" value="SHKT"/>
    <property type="match status" value="1"/>
</dbReference>
<organism evidence="4 6">
    <name type="scientific">Mesorhabditis belari</name>
    <dbReference type="NCBI Taxonomy" id="2138241"/>
    <lineage>
        <taxon>Eukaryota</taxon>
        <taxon>Metazoa</taxon>
        <taxon>Ecdysozoa</taxon>
        <taxon>Nematoda</taxon>
        <taxon>Chromadorea</taxon>
        <taxon>Rhabditida</taxon>
        <taxon>Rhabditina</taxon>
        <taxon>Rhabditomorpha</taxon>
        <taxon>Rhabditoidea</taxon>
        <taxon>Rhabditidae</taxon>
        <taxon>Mesorhabditinae</taxon>
        <taxon>Mesorhabditis</taxon>
    </lineage>
</organism>
<evidence type="ECO:0000256" key="2">
    <source>
        <dbReference type="SAM" id="SignalP"/>
    </source>
</evidence>
<feature type="signal peptide" evidence="2">
    <location>
        <begin position="1"/>
        <end position="21"/>
    </location>
</feature>
<evidence type="ECO:0000313" key="4">
    <source>
        <dbReference type="Proteomes" id="UP000887575"/>
    </source>
</evidence>
<dbReference type="WBParaSite" id="MBELARI_LOCUS21276">
    <property type="protein sequence ID" value="MBELARI_LOCUS21276"/>
    <property type="gene ID" value="MBELARI_LOCUS21276"/>
</dbReference>
<evidence type="ECO:0000259" key="3">
    <source>
        <dbReference type="PROSITE" id="PS51670"/>
    </source>
</evidence>
<reference evidence="5 6" key="1">
    <citation type="submission" date="2024-02" db="UniProtKB">
        <authorList>
            <consortium name="WormBaseParasite"/>
        </authorList>
    </citation>
    <scope>IDENTIFICATION</scope>
</reference>
<keyword evidence="4" id="KW-1185">Reference proteome</keyword>
<evidence type="ECO:0000256" key="1">
    <source>
        <dbReference type="PROSITE-ProRule" id="PRU01005"/>
    </source>
</evidence>
<sequence length="106" mass="11169">MNTVFFSLCTVGIFFISQTSATCGTLAPKVANSNVKFGAGGPFFASCGAGQICYNFMGTDQCFNCADASGSCSNWNTNGLCASSFYTSQYKRSYCPRTCGLCSTLS</sequence>
<evidence type="ECO:0000313" key="6">
    <source>
        <dbReference type="WBParaSite" id="MBELARI_LOCUS3967"/>
    </source>
</evidence>
<name>A0AAF3FDJ8_9BILA</name>
<proteinExistence type="predicted"/>
<protein>
    <submittedName>
        <fullName evidence="5 6">ShKT domain-containing protein</fullName>
    </submittedName>
</protein>
<comment type="caution">
    <text evidence="1">Lacks conserved residue(s) required for the propagation of feature annotation.</text>
</comment>
<dbReference type="AlphaFoldDB" id="A0AAF3FDJ8"/>
<accession>A0AAF3FDJ8</accession>
<dbReference type="InterPro" id="IPR003582">
    <property type="entry name" value="ShKT_dom"/>
</dbReference>
<feature type="domain" description="ShKT" evidence="3">
    <location>
        <begin position="65"/>
        <end position="102"/>
    </location>
</feature>
<dbReference type="WBParaSite" id="MBELARI_LOCUS3967">
    <property type="protein sequence ID" value="MBELARI_LOCUS3967"/>
    <property type="gene ID" value="MBELARI_LOCUS3967"/>
</dbReference>
<dbReference type="Proteomes" id="UP000887575">
    <property type="component" value="Unassembled WGS sequence"/>
</dbReference>
<feature type="chain" id="PRO_5041856433" evidence="2">
    <location>
        <begin position="22"/>
        <end position="106"/>
    </location>
</feature>
<dbReference type="SMART" id="SM00254">
    <property type="entry name" value="ShKT"/>
    <property type="match status" value="1"/>
</dbReference>
<keyword evidence="2" id="KW-0732">Signal</keyword>
<dbReference type="Pfam" id="PF01549">
    <property type="entry name" value="ShK"/>
    <property type="match status" value="1"/>
</dbReference>
<evidence type="ECO:0000313" key="5">
    <source>
        <dbReference type="WBParaSite" id="MBELARI_LOCUS21276"/>
    </source>
</evidence>